<evidence type="ECO:0000313" key="1">
    <source>
        <dbReference type="EMBL" id="PAN43856.1"/>
    </source>
</evidence>
<dbReference type="EMBL" id="CM008053">
    <property type="protein sequence ID" value="PAN43856.1"/>
    <property type="molecule type" value="Genomic_DNA"/>
</dbReference>
<reference evidence="1" key="1">
    <citation type="submission" date="2018-04" db="EMBL/GenBank/DDBJ databases">
        <title>WGS assembly of Panicum hallii.</title>
        <authorList>
            <person name="Lovell J."/>
            <person name="Jenkins J."/>
            <person name="Lowry D."/>
            <person name="Mamidi S."/>
            <person name="Sreedasyam A."/>
            <person name="Weng X."/>
            <person name="Barry K."/>
            <person name="Bonette J."/>
            <person name="Campitelli B."/>
            <person name="Daum C."/>
            <person name="Gordon S."/>
            <person name="Gould B."/>
            <person name="Lipzen A."/>
            <person name="Macqueen A."/>
            <person name="Palacio-Mejia J."/>
            <person name="Plott C."/>
            <person name="Shakirov E."/>
            <person name="Shu S."/>
            <person name="Yoshinaga Y."/>
            <person name="Zane M."/>
            <person name="Rokhsar D."/>
            <person name="Grimwood J."/>
            <person name="Schmutz J."/>
            <person name="Juenger T."/>
        </authorList>
    </citation>
    <scope>NUCLEOTIDE SEQUENCE [LARGE SCALE GENOMIC DNA]</scope>
    <source>
        <strain evidence="1">FIL2</strain>
    </source>
</reference>
<gene>
    <name evidence="1" type="ORF">PAHAL_8G267900</name>
</gene>
<accession>A0A2S3IFX7</accession>
<protein>
    <submittedName>
        <fullName evidence="1">Uncharacterized protein</fullName>
    </submittedName>
</protein>
<sequence>MRCIFPNRIMALIKFLDLEHFPTRGTRCEANCKMAVFVGAHTRILARGIKFRSACRITETVLVYLLGPKLAVQKTYEDIDMLKCNYFTA</sequence>
<organism evidence="1">
    <name type="scientific">Panicum hallii</name>
    <dbReference type="NCBI Taxonomy" id="206008"/>
    <lineage>
        <taxon>Eukaryota</taxon>
        <taxon>Viridiplantae</taxon>
        <taxon>Streptophyta</taxon>
        <taxon>Embryophyta</taxon>
        <taxon>Tracheophyta</taxon>
        <taxon>Spermatophyta</taxon>
        <taxon>Magnoliopsida</taxon>
        <taxon>Liliopsida</taxon>
        <taxon>Poales</taxon>
        <taxon>Poaceae</taxon>
        <taxon>PACMAD clade</taxon>
        <taxon>Panicoideae</taxon>
        <taxon>Panicodae</taxon>
        <taxon>Paniceae</taxon>
        <taxon>Panicinae</taxon>
        <taxon>Panicum</taxon>
        <taxon>Panicum sect. Panicum</taxon>
    </lineage>
</organism>
<name>A0A2S3IFX7_9POAL</name>
<dbReference type="Gramene" id="PAN43856">
    <property type="protein sequence ID" value="PAN43856"/>
    <property type="gene ID" value="PAHAL_8G267900"/>
</dbReference>
<dbReference type="Proteomes" id="UP000243499">
    <property type="component" value="Chromosome 8"/>
</dbReference>
<proteinExistence type="predicted"/>
<dbReference type="AlphaFoldDB" id="A0A2S3IFX7"/>